<dbReference type="InterPro" id="IPR012340">
    <property type="entry name" value="NA-bd_OB-fold"/>
</dbReference>
<keyword evidence="12 15" id="KW-0648">Protein biosynthesis</keyword>
<reference evidence="21" key="1">
    <citation type="journal article" date="2018" name="Front. Microbiol.">
        <title>Genome-Based Analysis Reveals the Taxonomy and Diversity of the Family Idiomarinaceae.</title>
        <authorList>
            <person name="Liu Y."/>
            <person name="Lai Q."/>
            <person name="Shao Z."/>
        </authorList>
    </citation>
    <scope>NUCLEOTIDE SEQUENCE [LARGE SCALE GENOMIC DNA]</scope>
    <source>
        <strain evidence="21">GBPy7</strain>
    </source>
</reference>
<dbReference type="SMART" id="SM00873">
    <property type="entry name" value="B3_4"/>
    <property type="match status" value="1"/>
</dbReference>
<dbReference type="InterPro" id="IPR020825">
    <property type="entry name" value="Phe-tRNA_synthase-like_B3/B4"/>
</dbReference>
<evidence type="ECO:0000256" key="9">
    <source>
        <dbReference type="ARBA" id="ARBA00022840"/>
    </source>
</evidence>
<comment type="catalytic activity">
    <reaction evidence="14 15">
        <text>tRNA(Phe) + L-phenylalanine + ATP = L-phenylalanyl-tRNA(Phe) + AMP + diphosphate + H(+)</text>
        <dbReference type="Rhea" id="RHEA:19413"/>
        <dbReference type="Rhea" id="RHEA-COMP:9668"/>
        <dbReference type="Rhea" id="RHEA-COMP:9699"/>
        <dbReference type="ChEBI" id="CHEBI:15378"/>
        <dbReference type="ChEBI" id="CHEBI:30616"/>
        <dbReference type="ChEBI" id="CHEBI:33019"/>
        <dbReference type="ChEBI" id="CHEBI:58095"/>
        <dbReference type="ChEBI" id="CHEBI:78442"/>
        <dbReference type="ChEBI" id="CHEBI:78531"/>
        <dbReference type="ChEBI" id="CHEBI:456215"/>
        <dbReference type="EC" id="6.1.1.20"/>
    </reaction>
</comment>
<dbReference type="CDD" id="cd00769">
    <property type="entry name" value="PheRS_beta_core"/>
    <property type="match status" value="1"/>
</dbReference>
<keyword evidence="8 15" id="KW-0547">Nucleotide-binding</keyword>
<dbReference type="InterPro" id="IPR036690">
    <property type="entry name" value="Fdx_antiC-bd_sf"/>
</dbReference>
<dbReference type="SMART" id="SM00874">
    <property type="entry name" value="B5"/>
    <property type="match status" value="1"/>
</dbReference>
<dbReference type="Pfam" id="PF03484">
    <property type="entry name" value="B5"/>
    <property type="match status" value="1"/>
</dbReference>
<dbReference type="SUPFAM" id="SSF55681">
    <property type="entry name" value="Class II aaRS and biotin synthetases"/>
    <property type="match status" value="1"/>
</dbReference>
<dbReference type="OrthoDB" id="9805455at2"/>
<evidence type="ECO:0000256" key="15">
    <source>
        <dbReference type="HAMAP-Rule" id="MF_00283"/>
    </source>
</evidence>
<comment type="caution">
    <text evidence="20">The sequence shown here is derived from an EMBL/GenBank/DDBJ whole genome shotgun (WGS) entry which is preliminary data.</text>
</comment>
<keyword evidence="13 15" id="KW-0030">Aminoacyl-tRNA synthetase</keyword>
<dbReference type="GO" id="GO:0000049">
    <property type="term" value="F:tRNA binding"/>
    <property type="evidence" value="ECO:0007669"/>
    <property type="project" value="UniProtKB-UniRule"/>
</dbReference>
<feature type="binding site" evidence="15">
    <location>
        <position position="464"/>
    </location>
    <ligand>
        <name>Mg(2+)</name>
        <dbReference type="ChEBI" id="CHEBI:18420"/>
        <note>shared with alpha subunit</note>
    </ligand>
</feature>
<dbReference type="AlphaFoldDB" id="A0A432VZX0"/>
<dbReference type="GO" id="GO:0009328">
    <property type="term" value="C:phenylalanine-tRNA ligase complex"/>
    <property type="evidence" value="ECO:0007669"/>
    <property type="project" value="TreeGrafter"/>
</dbReference>
<keyword evidence="6 15" id="KW-0436">Ligase</keyword>
<evidence type="ECO:0000259" key="19">
    <source>
        <dbReference type="PROSITE" id="PS51483"/>
    </source>
</evidence>
<dbReference type="Gene3D" id="3.30.70.380">
    <property type="entry name" value="Ferrodoxin-fold anticodon-binding domain"/>
    <property type="match status" value="1"/>
</dbReference>
<evidence type="ECO:0000256" key="11">
    <source>
        <dbReference type="ARBA" id="ARBA00022884"/>
    </source>
</evidence>
<sequence length="796" mass="87680">MKISEQWLREWVNPQLSTEELAEQLSMAGLEVDGIEPVAGIFNGVVVGEVKECGQHPNADKLQVTKVDIGEGELLDIVCGAPNCRQGIKVAVATVGAVLPGDFKIKKSKLRGEPSHGMLCSASELELTEDHDGILELPANAPIGEDFRAWMGLNDNALEIDLTPNRADCLGVRGLAREVGVLNRLDVTPCEIKDVAVTIKDERAIHLDAPAACPRYLGRVIRNVDVTAASPLWLQERLRRSGVRSIDPVVDITNYVLLEQGHPMHAFDLAAIAGDVHVRMANPEEKITLLDGQEITLTDDVLVIADEQKALAMAGIFGSKDSGVTENSKDIFLESAFFSPDAIMGRARRYGLHTDASHRYERGVDPELQREAMERASALVLEICGGEAGPIVEAVSVQHLPKAADVKLRASRLESILGIEVAANTVEAILQRLGFAVEKIAEGWQVKVPTYRFDIAIEEDLIEEIARVYGYNNIPVKAPVAPLRMQRQAEAQLPVRALQQVMLAAGYQEAITYSFVDPKQQAQLYPDSAALTLPHPISIEMSSMRLGLWPGLLQAAGYNQKRQQQNVRLFETGLRFVPDSEAENDIRQQPMMAGVILGTVQGEHWQDGVKAVDFYDVKGHVETLLRATGRYHEYRFVASEHSALHPGQSAAIYRGDNLIGYCGALHPQFEKLFGIKGRAFLFELDLRAIQERRVPEAGVISRYPSIRRDIAILVDRNLPAGEILEVIRRVSENQLVELNLFDVYTGDNLPTTEKSLAIALTLQAADRTLEDQEVSTLISKVVTALQEEFNAVLRDS</sequence>
<evidence type="ECO:0000256" key="7">
    <source>
        <dbReference type="ARBA" id="ARBA00022723"/>
    </source>
</evidence>
<proteinExistence type="inferred from homology"/>
<evidence type="ECO:0000313" key="20">
    <source>
        <dbReference type="EMBL" id="RUO22296.1"/>
    </source>
</evidence>
<dbReference type="GO" id="GO:0004826">
    <property type="term" value="F:phenylalanine-tRNA ligase activity"/>
    <property type="evidence" value="ECO:0007669"/>
    <property type="project" value="UniProtKB-UniRule"/>
</dbReference>
<dbReference type="InterPro" id="IPR045060">
    <property type="entry name" value="Phe-tRNA-ligase_IIc_bsu"/>
</dbReference>
<evidence type="ECO:0000256" key="4">
    <source>
        <dbReference type="ARBA" id="ARBA00022490"/>
    </source>
</evidence>
<dbReference type="FunFam" id="2.40.50.140:FF:000045">
    <property type="entry name" value="Phenylalanine--tRNA ligase beta subunit"/>
    <property type="match status" value="1"/>
</dbReference>
<accession>A0A432VZX0</accession>
<dbReference type="InterPro" id="IPR009061">
    <property type="entry name" value="DNA-bd_dom_put_sf"/>
</dbReference>
<feature type="binding site" evidence="15">
    <location>
        <position position="460"/>
    </location>
    <ligand>
        <name>Mg(2+)</name>
        <dbReference type="ChEBI" id="CHEBI:18420"/>
        <note>shared with alpha subunit</note>
    </ligand>
</feature>
<feature type="domain" description="TRNA-binding" evidence="17">
    <location>
        <begin position="39"/>
        <end position="148"/>
    </location>
</feature>
<feature type="domain" description="B5" evidence="19">
    <location>
        <begin position="401"/>
        <end position="476"/>
    </location>
</feature>
<evidence type="ECO:0000259" key="18">
    <source>
        <dbReference type="PROSITE" id="PS51447"/>
    </source>
</evidence>
<feature type="binding site" evidence="15">
    <location>
        <position position="463"/>
    </location>
    <ligand>
        <name>Mg(2+)</name>
        <dbReference type="ChEBI" id="CHEBI:18420"/>
        <note>shared with alpha subunit</note>
    </ligand>
</feature>
<dbReference type="SUPFAM" id="SSF46955">
    <property type="entry name" value="Putative DNA-binding domain"/>
    <property type="match status" value="1"/>
</dbReference>
<dbReference type="InterPro" id="IPR005147">
    <property type="entry name" value="tRNA_synthase_B5-dom"/>
</dbReference>
<evidence type="ECO:0000256" key="3">
    <source>
        <dbReference type="ARBA" id="ARBA00011209"/>
    </source>
</evidence>
<keyword evidence="21" id="KW-1185">Reference proteome</keyword>
<dbReference type="InterPro" id="IPR045864">
    <property type="entry name" value="aa-tRNA-synth_II/BPL/LPL"/>
</dbReference>
<evidence type="ECO:0000256" key="14">
    <source>
        <dbReference type="ARBA" id="ARBA00049255"/>
    </source>
</evidence>
<evidence type="ECO:0000256" key="5">
    <source>
        <dbReference type="ARBA" id="ARBA00022555"/>
    </source>
</evidence>
<evidence type="ECO:0000256" key="10">
    <source>
        <dbReference type="ARBA" id="ARBA00022842"/>
    </source>
</evidence>
<keyword evidence="4 15" id="KW-0963">Cytoplasm</keyword>
<dbReference type="InterPro" id="IPR002547">
    <property type="entry name" value="tRNA-bd_dom"/>
</dbReference>
<dbReference type="SUPFAM" id="SSF50249">
    <property type="entry name" value="Nucleic acid-binding proteins"/>
    <property type="match status" value="1"/>
</dbReference>
<dbReference type="Pfam" id="PF17759">
    <property type="entry name" value="tRNA_synthFbeta"/>
    <property type="match status" value="1"/>
</dbReference>
<dbReference type="FunFam" id="3.30.56.10:FF:000002">
    <property type="entry name" value="Phenylalanine--tRNA ligase beta subunit"/>
    <property type="match status" value="1"/>
</dbReference>
<protein>
    <recommendedName>
        <fullName evidence="15">Phenylalanine--tRNA ligase beta subunit</fullName>
        <ecNumber evidence="15">6.1.1.20</ecNumber>
    </recommendedName>
    <alternativeName>
        <fullName evidence="15">Phenylalanyl-tRNA synthetase beta subunit</fullName>
        <shortName evidence="15">PheRS</shortName>
    </alternativeName>
</protein>
<comment type="subunit">
    <text evidence="3 15">Tetramer of two alpha and two beta subunits.</text>
</comment>
<dbReference type="InterPro" id="IPR004532">
    <property type="entry name" value="Phe-tRNA-ligase_IIc_bsu_bact"/>
</dbReference>
<dbReference type="Gene3D" id="3.30.56.10">
    <property type="match status" value="2"/>
</dbReference>
<dbReference type="Pfam" id="PF03483">
    <property type="entry name" value="B3_4"/>
    <property type="match status" value="1"/>
</dbReference>
<evidence type="ECO:0000256" key="16">
    <source>
        <dbReference type="PROSITE-ProRule" id="PRU00209"/>
    </source>
</evidence>
<dbReference type="SMART" id="SM00896">
    <property type="entry name" value="FDX-ACB"/>
    <property type="match status" value="1"/>
</dbReference>
<keyword evidence="9 15" id="KW-0067">ATP-binding</keyword>
<dbReference type="RefSeq" id="WP_126765738.1">
    <property type="nucleotide sequence ID" value="NZ_PIPJ01000002.1"/>
</dbReference>
<dbReference type="PANTHER" id="PTHR10947">
    <property type="entry name" value="PHENYLALANYL-TRNA SYNTHETASE BETA CHAIN AND LEUCINE-RICH REPEAT-CONTAINING PROTEIN 47"/>
    <property type="match status" value="1"/>
</dbReference>
<dbReference type="Pfam" id="PF03147">
    <property type="entry name" value="FDX-ACB"/>
    <property type="match status" value="1"/>
</dbReference>
<dbReference type="GO" id="GO:0005524">
    <property type="term" value="F:ATP binding"/>
    <property type="evidence" value="ECO:0007669"/>
    <property type="project" value="UniProtKB-UniRule"/>
</dbReference>
<feature type="binding site" evidence="15">
    <location>
        <position position="454"/>
    </location>
    <ligand>
        <name>Mg(2+)</name>
        <dbReference type="ChEBI" id="CHEBI:18420"/>
        <note>shared with alpha subunit</note>
    </ligand>
</feature>
<dbReference type="PROSITE" id="PS51447">
    <property type="entry name" value="FDX_ACB"/>
    <property type="match status" value="1"/>
</dbReference>
<organism evidence="20 21">
    <name type="scientific">Aliidiomarina iranensis</name>
    <dbReference type="NCBI Taxonomy" id="1434071"/>
    <lineage>
        <taxon>Bacteria</taxon>
        <taxon>Pseudomonadati</taxon>
        <taxon>Pseudomonadota</taxon>
        <taxon>Gammaproteobacteria</taxon>
        <taxon>Alteromonadales</taxon>
        <taxon>Idiomarinaceae</taxon>
        <taxon>Aliidiomarina</taxon>
    </lineage>
</organism>
<evidence type="ECO:0000256" key="13">
    <source>
        <dbReference type="ARBA" id="ARBA00023146"/>
    </source>
</evidence>
<dbReference type="SUPFAM" id="SSF54991">
    <property type="entry name" value="Anticodon-binding domain of PheRS"/>
    <property type="match status" value="1"/>
</dbReference>
<keyword evidence="7 15" id="KW-0479">Metal-binding</keyword>
<feature type="domain" description="FDX-ACB" evidence="18">
    <location>
        <begin position="701"/>
        <end position="794"/>
    </location>
</feature>
<evidence type="ECO:0000256" key="8">
    <source>
        <dbReference type="ARBA" id="ARBA00022741"/>
    </source>
</evidence>
<dbReference type="FunFam" id="3.30.70.380:FF:000001">
    <property type="entry name" value="Phenylalanine--tRNA ligase beta subunit"/>
    <property type="match status" value="1"/>
</dbReference>
<evidence type="ECO:0000313" key="21">
    <source>
        <dbReference type="Proteomes" id="UP000288395"/>
    </source>
</evidence>
<dbReference type="CDD" id="cd02796">
    <property type="entry name" value="tRNA_bind_bactPheRS"/>
    <property type="match status" value="1"/>
</dbReference>
<dbReference type="FunFam" id="3.50.40.10:FF:000001">
    <property type="entry name" value="Phenylalanine--tRNA ligase beta subunit"/>
    <property type="match status" value="1"/>
</dbReference>
<dbReference type="FunFam" id="3.30.930.10:FF:000022">
    <property type="entry name" value="Phenylalanine--tRNA ligase beta subunit"/>
    <property type="match status" value="1"/>
</dbReference>
<dbReference type="InterPro" id="IPR005121">
    <property type="entry name" value="Fdx_antiC-bd"/>
</dbReference>
<dbReference type="Gene3D" id="2.40.50.140">
    <property type="entry name" value="Nucleic acid-binding proteins"/>
    <property type="match status" value="1"/>
</dbReference>
<dbReference type="HAMAP" id="MF_00283">
    <property type="entry name" value="Phe_tRNA_synth_beta1"/>
    <property type="match status" value="1"/>
</dbReference>
<dbReference type="Pfam" id="PF01588">
    <property type="entry name" value="tRNA_bind"/>
    <property type="match status" value="1"/>
</dbReference>
<dbReference type="SUPFAM" id="SSF56037">
    <property type="entry name" value="PheT/TilS domain"/>
    <property type="match status" value="1"/>
</dbReference>
<dbReference type="NCBIfam" id="TIGR00472">
    <property type="entry name" value="pheT_bact"/>
    <property type="match status" value="1"/>
</dbReference>
<dbReference type="InterPro" id="IPR041616">
    <property type="entry name" value="PheRS_beta_core"/>
</dbReference>
<evidence type="ECO:0000256" key="6">
    <source>
        <dbReference type="ARBA" id="ARBA00022598"/>
    </source>
</evidence>
<dbReference type="PANTHER" id="PTHR10947:SF0">
    <property type="entry name" value="PHENYLALANINE--TRNA LIGASE BETA SUBUNIT"/>
    <property type="match status" value="1"/>
</dbReference>
<dbReference type="InterPro" id="IPR033714">
    <property type="entry name" value="tRNA_bind_bactPheRS"/>
</dbReference>
<dbReference type="PROSITE" id="PS50886">
    <property type="entry name" value="TRBD"/>
    <property type="match status" value="1"/>
</dbReference>
<comment type="cofactor">
    <cofactor evidence="15">
        <name>Mg(2+)</name>
        <dbReference type="ChEBI" id="CHEBI:18420"/>
    </cofactor>
    <text evidence="15">Binds 2 magnesium ions per tetramer.</text>
</comment>
<dbReference type="GO" id="GO:0000287">
    <property type="term" value="F:magnesium ion binding"/>
    <property type="evidence" value="ECO:0007669"/>
    <property type="project" value="UniProtKB-UniRule"/>
</dbReference>
<dbReference type="Proteomes" id="UP000288395">
    <property type="component" value="Unassembled WGS sequence"/>
</dbReference>
<keyword evidence="11 16" id="KW-0694">RNA-binding</keyword>
<dbReference type="EC" id="6.1.1.20" evidence="15"/>
<dbReference type="PROSITE" id="PS51483">
    <property type="entry name" value="B5"/>
    <property type="match status" value="1"/>
</dbReference>
<dbReference type="Gene3D" id="3.30.930.10">
    <property type="entry name" value="Bira Bifunctional Protein, Domain 2"/>
    <property type="match status" value="1"/>
</dbReference>
<dbReference type="GO" id="GO:0006432">
    <property type="term" value="P:phenylalanyl-tRNA aminoacylation"/>
    <property type="evidence" value="ECO:0007669"/>
    <property type="project" value="UniProtKB-UniRule"/>
</dbReference>
<keyword evidence="10 15" id="KW-0460">Magnesium</keyword>
<dbReference type="NCBIfam" id="NF045760">
    <property type="entry name" value="YtpR"/>
    <property type="match status" value="1"/>
</dbReference>
<evidence type="ECO:0000259" key="17">
    <source>
        <dbReference type="PROSITE" id="PS50886"/>
    </source>
</evidence>
<keyword evidence="5 16" id="KW-0820">tRNA-binding</keyword>
<dbReference type="Gene3D" id="3.50.40.10">
    <property type="entry name" value="Phenylalanyl-trna Synthetase, Chain B, domain 3"/>
    <property type="match status" value="1"/>
</dbReference>
<evidence type="ECO:0000256" key="1">
    <source>
        <dbReference type="ARBA" id="ARBA00004496"/>
    </source>
</evidence>
<name>A0A432VZX0_9GAMM</name>
<gene>
    <name evidence="15" type="primary">pheT</name>
    <name evidence="20" type="ORF">CWE08_03665</name>
</gene>
<dbReference type="EMBL" id="PIPJ01000002">
    <property type="protein sequence ID" value="RUO22296.1"/>
    <property type="molecule type" value="Genomic_DNA"/>
</dbReference>
<evidence type="ECO:0000256" key="12">
    <source>
        <dbReference type="ARBA" id="ARBA00022917"/>
    </source>
</evidence>
<comment type="subcellular location">
    <subcellularLocation>
        <location evidence="1 15">Cytoplasm</location>
    </subcellularLocation>
</comment>
<evidence type="ECO:0000256" key="2">
    <source>
        <dbReference type="ARBA" id="ARBA00008653"/>
    </source>
</evidence>
<comment type="similarity">
    <text evidence="2 15">Belongs to the phenylalanyl-tRNA synthetase beta subunit family. Type 1 subfamily.</text>
</comment>
<dbReference type="InterPro" id="IPR005146">
    <property type="entry name" value="B3/B4_tRNA-bd"/>
</dbReference>